<reference evidence="8" key="1">
    <citation type="journal article" date="2020" name="mSystems">
        <title>Genome- and Community-Level Interaction Insights into Carbon Utilization and Element Cycling Functions of Hydrothermarchaeota in Hydrothermal Sediment.</title>
        <authorList>
            <person name="Zhou Z."/>
            <person name="Liu Y."/>
            <person name="Xu W."/>
            <person name="Pan J."/>
            <person name="Luo Z.H."/>
            <person name="Li M."/>
        </authorList>
    </citation>
    <scope>NUCLEOTIDE SEQUENCE [LARGE SCALE GENOMIC DNA]</scope>
    <source>
        <strain evidence="8">SpSt-1257</strain>
    </source>
</reference>
<comment type="caution">
    <text evidence="8">The sequence shown here is derived from an EMBL/GenBank/DDBJ whole genome shotgun (WGS) entry which is preliminary data.</text>
</comment>
<dbReference type="Gene3D" id="6.10.250.690">
    <property type="match status" value="1"/>
</dbReference>
<dbReference type="GO" id="GO:0000156">
    <property type="term" value="F:phosphorelay response regulator activity"/>
    <property type="evidence" value="ECO:0007669"/>
    <property type="project" value="TreeGrafter"/>
</dbReference>
<feature type="domain" description="Response regulatory" evidence="7">
    <location>
        <begin position="2"/>
        <end position="116"/>
    </location>
</feature>
<dbReference type="SMART" id="SM00448">
    <property type="entry name" value="REC"/>
    <property type="match status" value="1"/>
</dbReference>
<dbReference type="PANTHER" id="PTHR48111:SF22">
    <property type="entry name" value="REGULATOR OF RPOS"/>
    <property type="match status" value="1"/>
</dbReference>
<evidence type="ECO:0000259" key="7">
    <source>
        <dbReference type="PROSITE" id="PS50110"/>
    </source>
</evidence>
<dbReference type="GO" id="GO:0006355">
    <property type="term" value="P:regulation of DNA-templated transcription"/>
    <property type="evidence" value="ECO:0007669"/>
    <property type="project" value="TreeGrafter"/>
</dbReference>
<dbReference type="PANTHER" id="PTHR48111">
    <property type="entry name" value="REGULATOR OF RPOS"/>
    <property type="match status" value="1"/>
</dbReference>
<keyword evidence="3" id="KW-0805">Transcription regulation</keyword>
<gene>
    <name evidence="8" type="ORF">ENO34_01075</name>
</gene>
<dbReference type="FunFam" id="3.40.50.2300:FF:000002">
    <property type="entry name" value="DNA-binding response regulator PhoP"/>
    <property type="match status" value="1"/>
</dbReference>
<dbReference type="AlphaFoldDB" id="A0A832DDN2"/>
<sequence length="125" mass="14346">MKILVVEDEKRLGKLIKKGLEEENYLVDLVYDGEEALNYLSTQNYDVVILDLMIPKLDGKEVIKILRAKNVKVPIIILTAKDEIKSKIEALDLGADDYITKPFNFEELLARIRAVLRRDKDIKSS</sequence>
<dbReference type="EMBL" id="DSFC01000058">
    <property type="protein sequence ID" value="HEV08972.1"/>
    <property type="molecule type" value="Genomic_DNA"/>
</dbReference>
<dbReference type="Gene3D" id="3.40.50.2300">
    <property type="match status" value="1"/>
</dbReference>
<keyword evidence="4" id="KW-0238">DNA-binding</keyword>
<dbReference type="GO" id="GO:0032993">
    <property type="term" value="C:protein-DNA complex"/>
    <property type="evidence" value="ECO:0007669"/>
    <property type="project" value="TreeGrafter"/>
</dbReference>
<dbReference type="GO" id="GO:0000976">
    <property type="term" value="F:transcription cis-regulatory region binding"/>
    <property type="evidence" value="ECO:0007669"/>
    <property type="project" value="TreeGrafter"/>
</dbReference>
<proteinExistence type="predicted"/>
<evidence type="ECO:0000256" key="1">
    <source>
        <dbReference type="ARBA" id="ARBA00022553"/>
    </source>
</evidence>
<keyword evidence="5" id="KW-0804">Transcription</keyword>
<dbReference type="InterPro" id="IPR001789">
    <property type="entry name" value="Sig_transdc_resp-reg_receiver"/>
</dbReference>
<protein>
    <submittedName>
        <fullName evidence="8">Response regulator transcription factor</fullName>
    </submittedName>
</protein>
<dbReference type="InterPro" id="IPR039420">
    <property type="entry name" value="WalR-like"/>
</dbReference>
<dbReference type="InterPro" id="IPR011006">
    <property type="entry name" value="CheY-like_superfamily"/>
</dbReference>
<evidence type="ECO:0000256" key="2">
    <source>
        <dbReference type="ARBA" id="ARBA00023012"/>
    </source>
</evidence>
<keyword evidence="1 6" id="KW-0597">Phosphoprotein</keyword>
<keyword evidence="2" id="KW-0902">Two-component regulatory system</keyword>
<feature type="non-terminal residue" evidence="8">
    <location>
        <position position="125"/>
    </location>
</feature>
<evidence type="ECO:0000256" key="3">
    <source>
        <dbReference type="ARBA" id="ARBA00023015"/>
    </source>
</evidence>
<feature type="modified residue" description="4-aspartylphosphate" evidence="6">
    <location>
        <position position="51"/>
    </location>
</feature>
<dbReference type="Pfam" id="PF00072">
    <property type="entry name" value="Response_reg"/>
    <property type="match status" value="1"/>
</dbReference>
<evidence type="ECO:0000256" key="5">
    <source>
        <dbReference type="ARBA" id="ARBA00023163"/>
    </source>
</evidence>
<dbReference type="SUPFAM" id="SSF52172">
    <property type="entry name" value="CheY-like"/>
    <property type="match status" value="1"/>
</dbReference>
<dbReference type="GO" id="GO:0005829">
    <property type="term" value="C:cytosol"/>
    <property type="evidence" value="ECO:0007669"/>
    <property type="project" value="TreeGrafter"/>
</dbReference>
<dbReference type="PROSITE" id="PS50110">
    <property type="entry name" value="RESPONSE_REGULATORY"/>
    <property type="match status" value="1"/>
</dbReference>
<evidence type="ECO:0000256" key="6">
    <source>
        <dbReference type="PROSITE-ProRule" id="PRU00169"/>
    </source>
</evidence>
<organism evidence="8">
    <name type="scientific">Sulfurihydrogenibium azorense</name>
    <dbReference type="NCBI Taxonomy" id="309806"/>
    <lineage>
        <taxon>Bacteria</taxon>
        <taxon>Pseudomonadati</taxon>
        <taxon>Aquificota</taxon>
        <taxon>Aquificia</taxon>
        <taxon>Aquificales</taxon>
        <taxon>Hydrogenothermaceae</taxon>
        <taxon>Sulfurihydrogenibium</taxon>
    </lineage>
</organism>
<accession>A0A832DDN2</accession>
<evidence type="ECO:0000256" key="4">
    <source>
        <dbReference type="ARBA" id="ARBA00023125"/>
    </source>
</evidence>
<dbReference type="Proteomes" id="UP000885621">
    <property type="component" value="Unassembled WGS sequence"/>
</dbReference>
<name>A0A832DDN2_9AQUI</name>
<evidence type="ECO:0000313" key="8">
    <source>
        <dbReference type="EMBL" id="HEV08972.1"/>
    </source>
</evidence>